<protein>
    <submittedName>
        <fullName evidence="1">Uncharacterized protein</fullName>
    </submittedName>
</protein>
<accession>A0A0A9AXB0</accession>
<evidence type="ECO:0000313" key="1">
    <source>
        <dbReference type="EMBL" id="JAD54513.1"/>
    </source>
</evidence>
<reference evidence="1" key="1">
    <citation type="submission" date="2014-09" db="EMBL/GenBank/DDBJ databases">
        <authorList>
            <person name="Magalhaes I.L.F."/>
            <person name="Oliveira U."/>
            <person name="Santos F.R."/>
            <person name="Vidigal T.H.D.A."/>
            <person name="Brescovit A.D."/>
            <person name="Santos A.J."/>
        </authorList>
    </citation>
    <scope>NUCLEOTIDE SEQUENCE</scope>
    <source>
        <tissue evidence="1">Shoot tissue taken approximately 20 cm above the soil surface</tissue>
    </source>
</reference>
<sequence>MFLQKLGSKI</sequence>
<organism evidence="1">
    <name type="scientific">Arundo donax</name>
    <name type="common">Giant reed</name>
    <name type="synonym">Donax arundinaceus</name>
    <dbReference type="NCBI Taxonomy" id="35708"/>
    <lineage>
        <taxon>Eukaryota</taxon>
        <taxon>Viridiplantae</taxon>
        <taxon>Streptophyta</taxon>
        <taxon>Embryophyta</taxon>
        <taxon>Tracheophyta</taxon>
        <taxon>Spermatophyta</taxon>
        <taxon>Magnoliopsida</taxon>
        <taxon>Liliopsida</taxon>
        <taxon>Poales</taxon>
        <taxon>Poaceae</taxon>
        <taxon>PACMAD clade</taxon>
        <taxon>Arundinoideae</taxon>
        <taxon>Arundineae</taxon>
        <taxon>Arundo</taxon>
    </lineage>
</organism>
<reference evidence="1" key="2">
    <citation type="journal article" date="2015" name="Data Brief">
        <title>Shoot transcriptome of the giant reed, Arundo donax.</title>
        <authorList>
            <person name="Barrero R.A."/>
            <person name="Guerrero F.D."/>
            <person name="Moolhuijzen P."/>
            <person name="Goolsby J.A."/>
            <person name="Tidwell J."/>
            <person name="Bellgard S.E."/>
            <person name="Bellgard M.I."/>
        </authorList>
    </citation>
    <scope>NUCLEOTIDE SEQUENCE</scope>
    <source>
        <tissue evidence="1">Shoot tissue taken approximately 20 cm above the soil surface</tissue>
    </source>
</reference>
<proteinExistence type="predicted"/>
<name>A0A0A9AXB0_ARUDO</name>
<dbReference type="EMBL" id="GBRH01243382">
    <property type="protein sequence ID" value="JAD54513.1"/>
    <property type="molecule type" value="Transcribed_RNA"/>
</dbReference>